<dbReference type="InterPro" id="IPR050330">
    <property type="entry name" value="Bact_OuterMem_StrucFunc"/>
</dbReference>
<sequence>MMLKHPLPLRAIAAGALMGVGLASPAHALFGFESINAMRGVQIDADAPTFEEQAIRYYKQFSLFEADTMGDWYDAEHFAEKGTAIGHGEPVRPAVAAEQGITDEHWQSRLDQARKALMTVLDTDGRQVAPKATAFALVSYDCWVEQVQEGHQQAHIDACRSQFRDAMTVIAALDAATGSQVVAEAVVYFGFDDATLTPEARTALDDLEQRLDNPDRVAMRVVGHTDRAGSNEYNEALSQRRATAVAEALTNMGLTVEQIDTLALAAEGETEPAVPTGDGVREPLNRRVVVQAVGRSAPDVLVVGAEDPPVLESRLW</sequence>
<dbReference type="Pfam" id="PF00691">
    <property type="entry name" value="OmpA"/>
    <property type="match status" value="1"/>
</dbReference>
<gene>
    <name evidence="7" type="ORF">GHC57_04900</name>
</gene>
<keyword evidence="8" id="KW-1185">Reference proteome</keyword>
<dbReference type="PANTHER" id="PTHR30329:SF21">
    <property type="entry name" value="LIPOPROTEIN YIAD-RELATED"/>
    <property type="match status" value="1"/>
</dbReference>
<dbReference type="InterPro" id="IPR006664">
    <property type="entry name" value="OMP_bac"/>
</dbReference>
<dbReference type="SUPFAM" id="SSF103088">
    <property type="entry name" value="OmpA-like"/>
    <property type="match status" value="1"/>
</dbReference>
<dbReference type="OrthoDB" id="189250at2"/>
<evidence type="ECO:0000256" key="4">
    <source>
        <dbReference type="PROSITE-ProRule" id="PRU00473"/>
    </source>
</evidence>
<dbReference type="Proteomes" id="UP000434582">
    <property type="component" value="Unassembled WGS sequence"/>
</dbReference>
<keyword evidence="3" id="KW-0998">Cell outer membrane</keyword>
<feature type="domain" description="OmpA-like" evidence="6">
    <location>
        <begin position="176"/>
        <end position="296"/>
    </location>
</feature>
<dbReference type="InterPro" id="IPR036737">
    <property type="entry name" value="OmpA-like_sf"/>
</dbReference>
<keyword evidence="5" id="KW-0732">Signal</keyword>
<feature type="signal peptide" evidence="5">
    <location>
        <begin position="1"/>
        <end position="28"/>
    </location>
</feature>
<protein>
    <submittedName>
        <fullName evidence="7">OmpA family protein</fullName>
    </submittedName>
</protein>
<dbReference type="AlphaFoldDB" id="A0A7X1ZD60"/>
<evidence type="ECO:0000313" key="7">
    <source>
        <dbReference type="EMBL" id="MQX35854.1"/>
    </source>
</evidence>
<organism evidence="7 8">
    <name type="scientific">Roseospira navarrensis</name>
    <dbReference type="NCBI Taxonomy" id="140058"/>
    <lineage>
        <taxon>Bacteria</taxon>
        <taxon>Pseudomonadati</taxon>
        <taxon>Pseudomonadota</taxon>
        <taxon>Alphaproteobacteria</taxon>
        <taxon>Rhodospirillales</taxon>
        <taxon>Rhodospirillaceae</taxon>
        <taxon>Roseospira</taxon>
    </lineage>
</organism>
<comment type="caution">
    <text evidence="7">The sequence shown here is derived from an EMBL/GenBank/DDBJ whole genome shotgun (WGS) entry which is preliminary data.</text>
</comment>
<dbReference type="EMBL" id="WIVE01000009">
    <property type="protein sequence ID" value="MQX35854.1"/>
    <property type="molecule type" value="Genomic_DNA"/>
</dbReference>
<feature type="chain" id="PRO_5031432894" evidence="5">
    <location>
        <begin position="29"/>
        <end position="316"/>
    </location>
</feature>
<comment type="subcellular location">
    <subcellularLocation>
        <location evidence="1">Cell outer membrane</location>
    </subcellularLocation>
</comment>
<evidence type="ECO:0000259" key="6">
    <source>
        <dbReference type="PROSITE" id="PS51123"/>
    </source>
</evidence>
<dbReference type="PANTHER" id="PTHR30329">
    <property type="entry name" value="STATOR ELEMENT OF FLAGELLAR MOTOR COMPLEX"/>
    <property type="match status" value="1"/>
</dbReference>
<dbReference type="InterPro" id="IPR006665">
    <property type="entry name" value="OmpA-like"/>
</dbReference>
<dbReference type="GO" id="GO:0009279">
    <property type="term" value="C:cell outer membrane"/>
    <property type="evidence" value="ECO:0007669"/>
    <property type="project" value="UniProtKB-SubCell"/>
</dbReference>
<keyword evidence="2 4" id="KW-0472">Membrane</keyword>
<name>A0A7X1ZD60_9PROT</name>
<dbReference type="RefSeq" id="WP_153341769.1">
    <property type="nucleotide sequence ID" value="NZ_WIVE01000009.1"/>
</dbReference>
<evidence type="ECO:0000256" key="2">
    <source>
        <dbReference type="ARBA" id="ARBA00023136"/>
    </source>
</evidence>
<dbReference type="PROSITE" id="PS51123">
    <property type="entry name" value="OMPA_2"/>
    <property type="match status" value="1"/>
</dbReference>
<evidence type="ECO:0000313" key="8">
    <source>
        <dbReference type="Proteomes" id="UP000434582"/>
    </source>
</evidence>
<proteinExistence type="predicted"/>
<accession>A0A7X1ZD60</accession>
<evidence type="ECO:0000256" key="5">
    <source>
        <dbReference type="SAM" id="SignalP"/>
    </source>
</evidence>
<evidence type="ECO:0000256" key="3">
    <source>
        <dbReference type="ARBA" id="ARBA00023237"/>
    </source>
</evidence>
<dbReference type="CDD" id="cd07185">
    <property type="entry name" value="OmpA_C-like"/>
    <property type="match status" value="1"/>
</dbReference>
<dbReference type="PRINTS" id="PR01021">
    <property type="entry name" value="OMPADOMAIN"/>
</dbReference>
<evidence type="ECO:0000256" key="1">
    <source>
        <dbReference type="ARBA" id="ARBA00004442"/>
    </source>
</evidence>
<reference evidence="7 8" key="1">
    <citation type="submission" date="2019-10" db="EMBL/GenBank/DDBJ databases">
        <title>Draft whole-genome sequence of the purple nonsulfur photosynthetic bacterium Roseospira navarrensis DSM 15114.</title>
        <authorList>
            <person name="Kyndt J.A."/>
            <person name="Meyer T.E."/>
        </authorList>
    </citation>
    <scope>NUCLEOTIDE SEQUENCE [LARGE SCALE GENOMIC DNA]</scope>
    <source>
        <strain evidence="7 8">DSM 15114</strain>
    </source>
</reference>
<dbReference type="Gene3D" id="3.30.1330.60">
    <property type="entry name" value="OmpA-like domain"/>
    <property type="match status" value="1"/>
</dbReference>